<feature type="compositionally biased region" description="Polar residues" evidence="3">
    <location>
        <begin position="108"/>
        <end position="123"/>
    </location>
</feature>
<dbReference type="InterPro" id="IPR050248">
    <property type="entry name" value="Polysacc_deacetylase_ArnD"/>
</dbReference>
<accession>F8FB95</accession>
<dbReference type="GO" id="GO:0016020">
    <property type="term" value="C:membrane"/>
    <property type="evidence" value="ECO:0007669"/>
    <property type="project" value="TreeGrafter"/>
</dbReference>
<feature type="chain" id="PRO_5003370518" evidence="4">
    <location>
        <begin position="27"/>
        <end position="345"/>
    </location>
</feature>
<name>F8FB95_PAEMK</name>
<dbReference type="AlphaFoldDB" id="F8FB95"/>
<dbReference type="HOGENOM" id="CLU_021264_2_3_9"/>
<feature type="signal peptide" evidence="4">
    <location>
        <begin position="1"/>
        <end position="26"/>
    </location>
</feature>
<evidence type="ECO:0000259" key="5">
    <source>
        <dbReference type="PROSITE" id="PS51677"/>
    </source>
</evidence>
<feature type="region of interest" description="Disordered" evidence="3">
    <location>
        <begin position="25"/>
        <end position="123"/>
    </location>
</feature>
<proteinExistence type="predicted"/>
<dbReference type="PATRIC" id="fig|1036673.3.peg.3225"/>
<dbReference type="Pfam" id="PF01522">
    <property type="entry name" value="Polysacc_deac_1"/>
    <property type="match status" value="1"/>
</dbReference>
<evidence type="ECO:0000313" key="7">
    <source>
        <dbReference type="Proteomes" id="UP000006620"/>
    </source>
</evidence>
<evidence type="ECO:0000313" key="6">
    <source>
        <dbReference type="EMBL" id="AEI42062.1"/>
    </source>
</evidence>
<evidence type="ECO:0000256" key="4">
    <source>
        <dbReference type="SAM" id="SignalP"/>
    </source>
</evidence>
<dbReference type="GO" id="GO:0046872">
    <property type="term" value="F:metal ion binding"/>
    <property type="evidence" value="ECO:0007669"/>
    <property type="project" value="UniProtKB-KW"/>
</dbReference>
<keyword evidence="1" id="KW-0479">Metal-binding</keyword>
<dbReference type="Proteomes" id="UP000006620">
    <property type="component" value="Chromosome"/>
</dbReference>
<dbReference type="PROSITE" id="PS51677">
    <property type="entry name" value="NODB"/>
    <property type="match status" value="1"/>
</dbReference>
<dbReference type="KEGG" id="pms:KNP414_03518"/>
<gene>
    <name evidence="6" type="ordered locus">KNP414_03518</name>
</gene>
<dbReference type="PROSITE" id="PS51257">
    <property type="entry name" value="PROKAR_LIPOPROTEIN"/>
    <property type="match status" value="1"/>
</dbReference>
<organism evidence="6 7">
    <name type="scientific">Paenibacillus mucilaginosus (strain KNP414)</name>
    <dbReference type="NCBI Taxonomy" id="1036673"/>
    <lineage>
        <taxon>Bacteria</taxon>
        <taxon>Bacillati</taxon>
        <taxon>Bacillota</taxon>
        <taxon>Bacilli</taxon>
        <taxon>Bacillales</taxon>
        <taxon>Paenibacillaceae</taxon>
        <taxon>Paenibacillus</taxon>
    </lineage>
</organism>
<dbReference type="GO" id="GO:0016810">
    <property type="term" value="F:hydrolase activity, acting on carbon-nitrogen (but not peptide) bonds"/>
    <property type="evidence" value="ECO:0007669"/>
    <property type="project" value="InterPro"/>
</dbReference>
<dbReference type="GO" id="GO:0005975">
    <property type="term" value="P:carbohydrate metabolic process"/>
    <property type="evidence" value="ECO:0007669"/>
    <property type="project" value="InterPro"/>
</dbReference>
<dbReference type="EMBL" id="CP002869">
    <property type="protein sequence ID" value="AEI42062.1"/>
    <property type="molecule type" value="Genomic_DNA"/>
</dbReference>
<dbReference type="SUPFAM" id="SSF88713">
    <property type="entry name" value="Glycoside hydrolase/deacetylase"/>
    <property type="match status" value="1"/>
</dbReference>
<sequence length="345" mass="36901">MNRTLPAITAVFLLGGSLLLSSCAPAAPKSATPLTESPAAEPPRDEEFMPKSANAGNAPTVILPPAALNPSPTITPTVPTPVPQSLSAPAPVIPPAAPIPHTKAKPKSQPTAPTKPAQETVSVRQQLTLSQLTRKYPNLLVRRGPTSSKKAALTFDDAPDDRYTEQVLDTLAASGVKATFFVLGSQASKYPDVVRRMAREGHVIGSHSYQHALFPKLTDERFHSQIEDTEQTLLKLVGYKPRLLRPPYGEITESQLLWAGERGLKIVNWNVDSLDWKQLGKEQVTANILRGVEAGSIILQHSGGGPGQDLSGTVAALPGVIASLRAQGYQLVTLPELLQVSKQLK</sequence>
<reference evidence="7" key="1">
    <citation type="submission" date="2011-06" db="EMBL/GenBank/DDBJ databases">
        <title>Complete genome sequence of Paenibacillus mucilaginosus KNP414.</title>
        <authorList>
            <person name="Wang J."/>
            <person name="Hu S."/>
            <person name="Hu X."/>
            <person name="Zhang B."/>
            <person name="Dong D."/>
            <person name="Zhang S."/>
            <person name="Zhao K."/>
            <person name="Wu D."/>
        </authorList>
    </citation>
    <scope>NUCLEOTIDE SEQUENCE [LARGE SCALE GENOMIC DNA]</scope>
    <source>
        <strain evidence="7">KNP414</strain>
    </source>
</reference>
<keyword evidence="4" id="KW-0732">Signal</keyword>
<feature type="domain" description="NodB homology" evidence="5">
    <location>
        <begin position="149"/>
        <end position="332"/>
    </location>
</feature>
<keyword evidence="2" id="KW-0378">Hydrolase</keyword>
<evidence type="ECO:0000256" key="1">
    <source>
        <dbReference type="ARBA" id="ARBA00022723"/>
    </source>
</evidence>
<dbReference type="Gene3D" id="3.20.20.370">
    <property type="entry name" value="Glycoside hydrolase/deacetylase"/>
    <property type="match status" value="1"/>
</dbReference>
<protein>
    <submittedName>
        <fullName evidence="6">Polysaccharide deacetylase</fullName>
    </submittedName>
</protein>
<dbReference type="InterPro" id="IPR002509">
    <property type="entry name" value="NODB_dom"/>
</dbReference>
<dbReference type="RefSeq" id="WP_013917219.1">
    <property type="nucleotide sequence ID" value="NC_015690.1"/>
</dbReference>
<dbReference type="InterPro" id="IPR011330">
    <property type="entry name" value="Glyco_hydro/deAcase_b/a-brl"/>
</dbReference>
<dbReference type="PANTHER" id="PTHR10587:SF133">
    <property type="entry name" value="CHITIN DEACETYLASE 1-RELATED"/>
    <property type="match status" value="1"/>
</dbReference>
<dbReference type="PANTHER" id="PTHR10587">
    <property type="entry name" value="GLYCOSYL TRANSFERASE-RELATED"/>
    <property type="match status" value="1"/>
</dbReference>
<reference evidence="6 7" key="2">
    <citation type="journal article" date="2013" name="Genome Announc.">
        <title>Genome Sequence of Growth-Improving Paenibacillus mucilaginosus Strain KNP414.</title>
        <authorList>
            <person name="Lu J.J."/>
            <person name="Wang J.F."/>
            <person name="Hu X.F."/>
        </authorList>
    </citation>
    <scope>NUCLEOTIDE SEQUENCE [LARGE SCALE GENOMIC DNA]</scope>
    <source>
        <strain evidence="6 7">KNP414</strain>
    </source>
</reference>
<evidence type="ECO:0000256" key="2">
    <source>
        <dbReference type="ARBA" id="ARBA00022801"/>
    </source>
</evidence>
<dbReference type="CDD" id="cd10917">
    <property type="entry name" value="CE4_NodB_like_6s_7s"/>
    <property type="match status" value="1"/>
</dbReference>
<evidence type="ECO:0000256" key="3">
    <source>
        <dbReference type="SAM" id="MobiDB-lite"/>
    </source>
</evidence>